<accession>A0A366SAH2</accession>
<protein>
    <submittedName>
        <fullName evidence="1">Uncharacterized protein</fullName>
    </submittedName>
</protein>
<proteinExistence type="predicted"/>
<reference evidence="1 2" key="1">
    <citation type="submission" date="2018-06" db="EMBL/GenBank/DDBJ databases">
        <title>Fusarium incarnatum-equiseti species complex species 28.</title>
        <authorList>
            <person name="Gardiner D.M."/>
        </authorList>
    </citation>
    <scope>NUCLEOTIDE SEQUENCE [LARGE SCALE GENOMIC DNA]</scope>
    <source>
        <strain evidence="1 2">FIESC_28</strain>
    </source>
</reference>
<evidence type="ECO:0000313" key="2">
    <source>
        <dbReference type="Proteomes" id="UP000253153"/>
    </source>
</evidence>
<name>A0A366SAH2_9HYPO</name>
<comment type="caution">
    <text evidence="1">The sequence shown here is derived from an EMBL/GenBank/DDBJ whole genome shotgun (WGS) entry which is preliminary data.</text>
</comment>
<sequence length="248" mass="28555">MSQFEAELDHVVVAGSATLLPLLPRRKDIGKIKEAPTIEKPWEAYYRHVAKSSDIDLFLYGLESEDDAIKLIYEIERQVRERQGLAQGAGLTLRSENAITFIAPRWPYRHIQVQHVGDLQGLARLLWSEYNVKGRFTVYRIARHRYLRTLMRINDVNVNPSSPSAYAAYDVPYGERYDAEEIRKFILSSFPNAFFGTVREAVPLDEEANEEDSRSGRVRFLVHDPGRQMIGSHNPIVTEDDWTEDAYI</sequence>
<dbReference type="Proteomes" id="UP000253153">
    <property type="component" value="Unassembled WGS sequence"/>
</dbReference>
<keyword evidence="2" id="KW-1185">Reference proteome</keyword>
<dbReference type="AlphaFoldDB" id="A0A366SAH2"/>
<dbReference type="EMBL" id="QKXC01000036">
    <property type="protein sequence ID" value="RBR25710.1"/>
    <property type="molecule type" value="Genomic_DNA"/>
</dbReference>
<dbReference type="GeneID" id="41990909"/>
<organism evidence="1 2">
    <name type="scientific">Fusarium coffeatum</name>
    <dbReference type="NCBI Taxonomy" id="231269"/>
    <lineage>
        <taxon>Eukaryota</taxon>
        <taxon>Fungi</taxon>
        <taxon>Dikarya</taxon>
        <taxon>Ascomycota</taxon>
        <taxon>Pezizomycotina</taxon>
        <taxon>Sordariomycetes</taxon>
        <taxon>Hypocreomycetidae</taxon>
        <taxon>Hypocreales</taxon>
        <taxon>Nectriaceae</taxon>
        <taxon>Fusarium</taxon>
        <taxon>Fusarium incarnatum-equiseti species complex</taxon>
    </lineage>
</organism>
<dbReference type="RefSeq" id="XP_031020301.1">
    <property type="nucleotide sequence ID" value="XM_031155613.1"/>
</dbReference>
<dbReference type="OrthoDB" id="539213at2759"/>
<evidence type="ECO:0000313" key="1">
    <source>
        <dbReference type="EMBL" id="RBR25710.1"/>
    </source>
</evidence>
<gene>
    <name evidence="1" type="ORF">FIESC28_01463</name>
</gene>